<evidence type="ECO:0000256" key="4">
    <source>
        <dbReference type="ARBA" id="ARBA00022679"/>
    </source>
</evidence>
<dbReference type="GO" id="GO:0006400">
    <property type="term" value="P:tRNA modification"/>
    <property type="evidence" value="ECO:0007669"/>
    <property type="project" value="TreeGrafter"/>
</dbReference>
<feature type="region of interest" description="Interaction with substrate tRNA" evidence="10">
    <location>
        <begin position="36"/>
        <end position="39"/>
    </location>
</feature>
<evidence type="ECO:0000313" key="14">
    <source>
        <dbReference type="EMBL" id="KJF44781.1"/>
    </source>
</evidence>
<evidence type="ECO:0000256" key="7">
    <source>
        <dbReference type="ARBA" id="ARBA00022840"/>
    </source>
</evidence>
<comment type="caution">
    <text evidence="14">The sequence shown here is derived from an EMBL/GenBank/DDBJ whole genome shotgun (WGS) entry which is preliminary data.</text>
</comment>
<dbReference type="NCBIfam" id="TIGR00174">
    <property type="entry name" value="miaA"/>
    <property type="match status" value="1"/>
</dbReference>
<evidence type="ECO:0000256" key="2">
    <source>
        <dbReference type="ARBA" id="ARBA00003213"/>
    </source>
</evidence>
<keyword evidence="15" id="KW-1185">Reference proteome</keyword>
<comment type="catalytic activity">
    <reaction evidence="9 10 11">
        <text>adenosine(37) in tRNA + dimethylallyl diphosphate = N(6)-dimethylallyladenosine(37) in tRNA + diphosphate</text>
        <dbReference type="Rhea" id="RHEA:26482"/>
        <dbReference type="Rhea" id="RHEA-COMP:10162"/>
        <dbReference type="Rhea" id="RHEA-COMP:10375"/>
        <dbReference type="ChEBI" id="CHEBI:33019"/>
        <dbReference type="ChEBI" id="CHEBI:57623"/>
        <dbReference type="ChEBI" id="CHEBI:74411"/>
        <dbReference type="ChEBI" id="CHEBI:74415"/>
        <dbReference type="EC" id="2.5.1.75"/>
    </reaction>
</comment>
<comment type="similarity">
    <text evidence="3 10 13">Belongs to the IPP transferase family.</text>
</comment>
<dbReference type="SUPFAM" id="SSF52540">
    <property type="entry name" value="P-loop containing nucleoside triphosphate hydrolases"/>
    <property type="match status" value="2"/>
</dbReference>
<evidence type="ECO:0000256" key="11">
    <source>
        <dbReference type="RuleBase" id="RU003783"/>
    </source>
</evidence>
<dbReference type="Proteomes" id="UP000032544">
    <property type="component" value="Unassembled WGS sequence"/>
</dbReference>
<keyword evidence="6 10" id="KW-0547">Nucleotide-binding</keyword>
<accession>A0A0D8JE42</accession>
<feature type="site" description="Interaction with substrate tRNA" evidence="10">
    <location>
        <position position="128"/>
    </location>
</feature>
<protein>
    <recommendedName>
        <fullName evidence="10">tRNA dimethylallyltransferase</fullName>
        <ecNumber evidence="10">2.5.1.75</ecNumber>
    </recommendedName>
    <alternativeName>
        <fullName evidence="10">Dimethylallyl diphosphate:tRNA dimethylallyltransferase</fullName>
        <shortName evidence="10">DMAPP:tRNA dimethylallyltransferase</shortName>
        <shortName evidence="10">DMATase</shortName>
    </alternativeName>
    <alternativeName>
        <fullName evidence="10">Isopentenyl-diphosphate:tRNA isopentenyltransferase</fullName>
        <shortName evidence="10">IPP transferase</shortName>
        <shortName evidence="10">IPPT</shortName>
        <shortName evidence="10">IPTase</shortName>
    </alternativeName>
</protein>
<dbReference type="AlphaFoldDB" id="A0A0D8JE42"/>
<keyword evidence="5 10" id="KW-0819">tRNA processing</keyword>
<dbReference type="PANTHER" id="PTHR11088:SF60">
    <property type="entry name" value="TRNA DIMETHYLALLYLTRANSFERASE"/>
    <property type="match status" value="1"/>
</dbReference>
<evidence type="ECO:0000256" key="13">
    <source>
        <dbReference type="RuleBase" id="RU003785"/>
    </source>
</evidence>
<dbReference type="EC" id="2.5.1.75" evidence="10"/>
<dbReference type="PANTHER" id="PTHR11088">
    <property type="entry name" value="TRNA DIMETHYLALLYLTRANSFERASE"/>
    <property type="match status" value="1"/>
</dbReference>
<dbReference type="PATRIC" id="fig|1544798.3.peg.989"/>
<evidence type="ECO:0000256" key="6">
    <source>
        <dbReference type="ARBA" id="ARBA00022741"/>
    </source>
</evidence>
<evidence type="ECO:0000256" key="5">
    <source>
        <dbReference type="ARBA" id="ARBA00022694"/>
    </source>
</evidence>
<dbReference type="OrthoDB" id="9776390at2"/>
<dbReference type="Gene3D" id="3.40.50.300">
    <property type="entry name" value="P-loop containing nucleotide triphosphate hydrolases"/>
    <property type="match status" value="2"/>
</dbReference>
<sequence>MLKTNLVTILGPTATGKTGLAAHLAAQLNGEVISADSRQVYRGMDLGTGKDYEDYFVDGVEVPSHLVDIEDAGAHYNVYRFQTDFIKVFNEIQSRGKFPVLCGGSGLYLEAVLRNYRLIEVPPNKKLRKELEGKSLEELTKILKDLKPELHNETDVETDRRAIRAIEIEHYYREHPQEDSEMPEINSLNVGIDFDRQMRRQRITTRLKQRLDEGMLDEVQKLLDSGLTPEQLIYYGLEYKFLTLHLIGELNFDEMFSKLEIAIHQFAKRQMTWFRGMEKRGTKIHWINGHLPMDEKVGEILKLLEKPS</sequence>
<keyword evidence="7 10" id="KW-0067">ATP-binding</keyword>
<evidence type="ECO:0000256" key="3">
    <source>
        <dbReference type="ARBA" id="ARBA00005842"/>
    </source>
</evidence>
<dbReference type="EMBL" id="JRHC01000001">
    <property type="protein sequence ID" value="KJF44781.1"/>
    <property type="molecule type" value="Genomic_DNA"/>
</dbReference>
<evidence type="ECO:0000256" key="8">
    <source>
        <dbReference type="ARBA" id="ARBA00022842"/>
    </source>
</evidence>
<evidence type="ECO:0000256" key="1">
    <source>
        <dbReference type="ARBA" id="ARBA00001946"/>
    </source>
</evidence>
<comment type="cofactor">
    <cofactor evidence="1 10">
        <name>Mg(2+)</name>
        <dbReference type="ChEBI" id="CHEBI:18420"/>
    </cofactor>
</comment>
<comment type="caution">
    <text evidence="10">Lacks conserved residue(s) required for the propagation of feature annotation.</text>
</comment>
<dbReference type="InterPro" id="IPR027417">
    <property type="entry name" value="P-loop_NTPase"/>
</dbReference>
<dbReference type="HAMAP" id="MF_00185">
    <property type="entry name" value="IPP_trans"/>
    <property type="match status" value="1"/>
</dbReference>
<dbReference type="GO" id="GO:0005524">
    <property type="term" value="F:ATP binding"/>
    <property type="evidence" value="ECO:0007669"/>
    <property type="project" value="UniProtKB-UniRule"/>
</dbReference>
<organism evidence="14 15">
    <name type="scientific">Draconibacterium sediminis</name>
    <dbReference type="NCBI Taxonomy" id="1544798"/>
    <lineage>
        <taxon>Bacteria</taxon>
        <taxon>Pseudomonadati</taxon>
        <taxon>Bacteroidota</taxon>
        <taxon>Bacteroidia</taxon>
        <taxon>Marinilabiliales</taxon>
        <taxon>Prolixibacteraceae</taxon>
        <taxon>Draconibacterium</taxon>
    </lineage>
</organism>
<feature type="binding site" evidence="10">
    <location>
        <begin position="13"/>
        <end position="18"/>
    </location>
    <ligand>
        <name>substrate</name>
    </ligand>
</feature>
<reference evidence="14 15" key="1">
    <citation type="submission" date="2014-09" db="EMBL/GenBank/DDBJ databases">
        <title>Draft Genome Sequence of Draconibacterium sp. JN14CK-3.</title>
        <authorList>
            <person name="Dong C."/>
            <person name="Lai Q."/>
            <person name="Shao Z."/>
        </authorList>
    </citation>
    <scope>NUCLEOTIDE SEQUENCE [LARGE SCALE GENOMIC DNA]</scope>
    <source>
        <strain evidence="14 15">JN14CK-3</strain>
    </source>
</reference>
<evidence type="ECO:0000256" key="12">
    <source>
        <dbReference type="RuleBase" id="RU003784"/>
    </source>
</evidence>
<feature type="site" description="Interaction with substrate tRNA" evidence="10">
    <location>
        <position position="105"/>
    </location>
</feature>
<comment type="function">
    <text evidence="2 10 12">Catalyzes the transfer of a dimethylallyl group onto the adenine at position 37 in tRNAs that read codons beginning with uridine, leading to the formation of N6-(dimethylallyl)adenosine (i(6)A).</text>
</comment>
<evidence type="ECO:0000256" key="10">
    <source>
        <dbReference type="HAMAP-Rule" id="MF_00185"/>
    </source>
</evidence>
<evidence type="ECO:0000256" key="9">
    <source>
        <dbReference type="ARBA" id="ARBA00049563"/>
    </source>
</evidence>
<keyword evidence="4 10" id="KW-0808">Transferase</keyword>
<dbReference type="Pfam" id="PF01715">
    <property type="entry name" value="IPPT"/>
    <property type="match status" value="1"/>
</dbReference>
<feature type="binding site" evidence="10">
    <location>
        <begin position="11"/>
        <end position="18"/>
    </location>
    <ligand>
        <name>ATP</name>
        <dbReference type="ChEBI" id="CHEBI:30616"/>
    </ligand>
</feature>
<comment type="subunit">
    <text evidence="10">Monomer.</text>
</comment>
<proteinExistence type="inferred from homology"/>
<name>A0A0D8JE42_9BACT</name>
<dbReference type="InterPro" id="IPR039657">
    <property type="entry name" value="Dimethylallyltransferase"/>
</dbReference>
<keyword evidence="8 10" id="KW-0460">Magnesium</keyword>
<gene>
    <name evidence="10" type="primary">miaA</name>
    <name evidence="14" type="ORF">LH29_04875</name>
</gene>
<dbReference type="GO" id="GO:0052381">
    <property type="term" value="F:tRNA dimethylallyltransferase activity"/>
    <property type="evidence" value="ECO:0007669"/>
    <property type="project" value="UniProtKB-UniRule"/>
</dbReference>
<evidence type="ECO:0000313" key="15">
    <source>
        <dbReference type="Proteomes" id="UP000032544"/>
    </source>
</evidence>
<dbReference type="STRING" id="1544798.LH29_04875"/>
<dbReference type="InterPro" id="IPR018022">
    <property type="entry name" value="IPT"/>
</dbReference>